<evidence type="ECO:0000256" key="7">
    <source>
        <dbReference type="ARBA" id="ARBA00022801"/>
    </source>
</evidence>
<keyword evidence="10" id="KW-0051">Antiviral defense</keyword>
<evidence type="ECO:0000256" key="4">
    <source>
        <dbReference type="ARBA" id="ARBA00022722"/>
    </source>
</evidence>
<name>A0A6N3CC50_9FIRM</name>
<sequence length="768" mass="89706">MDERKIKLTIGVVISAVEEALAKFYKDSDKANSYDFFEEKLNIKDKEILDFLFYKNEEEIRKQELSKNNLVYINLAAKNFSRERNCHSEKNISGSFLASIFNNLNGNNKNGKYQAKYLSHDQGINYPELQDVKLDLDYYEEIENKIQDKLKDLEINKDYIGSLFEMLENYLTYVPISREKNETTDISLYDDIKMRATFANCIYDYFAAKNQEDFSLLSTDEEKFFEEDIFYLYSFDFSGIQSFIYNISSDKALRSLRTRSFYLEILLEDIIDTLLERLNLFRSNLLYSGGGHCYLILPNTDFVKNTVKEFKEEVNKWLLNLFGSELYLAGGGEVSSAKTFNDSNSLEYSQVFRDISNKISKNKLHRYNGNELKKLNFEEVPDGSMECKICRRVDNLIESEKGLICRICDEIENFSRDILESKIFLVEINSDIKDESSLPLPFNKILTSVKNEKEFKEKFKNRASYVRAYRKNDCQEENYISKLWIGDYSYDNKLDILTENSEGIKRIGVLRADVDNLGQSFVKGFAKGDASLTRSAVFSRNMSLFFKYHINYLLERGEFSITGEKAPIKRKSLIVYSGGDDIFVVGAWNDIIGFSIDLVKSLEKFTLNSLTISGGLGLFEDKFPIKAMAEITGTLEDYAKANKYELDGEEKTKNSVSLFNKDNVYSWKDFEEKVLDEKLKLLQDYFTEIDERGKSFLYRILYLLRNDESDRLNIARLAYLLARLEPQDKDLKEKHSEFSKKVYRYARNEKDRRELISAIYIFVYLERR</sequence>
<comment type="similarity">
    <text evidence="1">Belongs to the CRISPR-associated Cas10/Csm1 family.</text>
</comment>
<dbReference type="InterPro" id="IPR013408">
    <property type="entry name" value="Cas10/Csm1"/>
</dbReference>
<dbReference type="EMBL" id="CACRUP010000021">
    <property type="protein sequence ID" value="VYU11497.1"/>
    <property type="molecule type" value="Genomic_DNA"/>
</dbReference>
<dbReference type="Pfam" id="PF18211">
    <property type="entry name" value="Csm1_B"/>
    <property type="match status" value="1"/>
</dbReference>
<dbReference type="Gene3D" id="3.30.70.270">
    <property type="match status" value="1"/>
</dbReference>
<organism evidence="13">
    <name type="scientific">Peptoniphilus gorbachii</name>
    <dbReference type="NCBI Taxonomy" id="411567"/>
    <lineage>
        <taxon>Bacteria</taxon>
        <taxon>Bacillati</taxon>
        <taxon>Bacillota</taxon>
        <taxon>Tissierellia</taxon>
        <taxon>Tissierellales</taxon>
        <taxon>Peptoniphilaceae</taxon>
        <taxon>Peptoniphilus</taxon>
    </lineage>
</organism>
<evidence type="ECO:0000256" key="6">
    <source>
        <dbReference type="ARBA" id="ARBA00022759"/>
    </source>
</evidence>
<dbReference type="Pfam" id="PF20824">
    <property type="entry name" value="Cmr2_hel_dom2"/>
    <property type="match status" value="1"/>
</dbReference>
<proteinExistence type="inferred from homology"/>
<evidence type="ECO:0000256" key="3">
    <source>
        <dbReference type="ARBA" id="ARBA00022679"/>
    </source>
</evidence>
<evidence type="ECO:0000256" key="8">
    <source>
        <dbReference type="ARBA" id="ARBA00022839"/>
    </source>
</evidence>
<dbReference type="GO" id="GO:0004519">
    <property type="term" value="F:endonuclease activity"/>
    <property type="evidence" value="ECO:0007669"/>
    <property type="project" value="UniProtKB-KW"/>
</dbReference>
<accession>A0A6N3CC50</accession>
<protein>
    <recommendedName>
        <fullName evidence="2">CRISPR system single-strand-specific deoxyribonuclease Cas10/Csm1 (subtype III-A)</fullName>
    </recommendedName>
    <alternativeName>
        <fullName evidence="11">Cyclic oligoadenylate synthase</fullName>
    </alternativeName>
</protein>
<dbReference type="InterPro" id="IPR041062">
    <property type="entry name" value="Csm1_B"/>
</dbReference>
<dbReference type="InterPro" id="IPR043128">
    <property type="entry name" value="Rev_trsase/Diguanyl_cyclase"/>
</dbReference>
<dbReference type="PANTHER" id="PTHR36528">
    <property type="entry name" value="CRISPR SYSTEM SINGLE-STRAND-SPECIFIC DEOXYRIBONUCLEASE CAS10/CSM1 (SUBTYPE III-A)"/>
    <property type="match status" value="1"/>
</dbReference>
<dbReference type="GO" id="GO:0004527">
    <property type="term" value="F:exonuclease activity"/>
    <property type="evidence" value="ECO:0007669"/>
    <property type="project" value="UniProtKB-KW"/>
</dbReference>
<dbReference type="Pfam" id="PF22335">
    <property type="entry name" value="Cas10-Cmr2_palm2"/>
    <property type="match status" value="1"/>
</dbReference>
<keyword evidence="6" id="KW-0255">Endonuclease</keyword>
<feature type="domain" description="GGDEF" evidence="12">
    <location>
        <begin position="505"/>
        <end position="661"/>
    </location>
</feature>
<gene>
    <name evidence="13" type="ORF">PGLFYP46_00264</name>
</gene>
<dbReference type="InterPro" id="IPR048693">
    <property type="entry name" value="Cmr2-like_C"/>
</dbReference>
<dbReference type="AlphaFoldDB" id="A0A6N3CC50"/>
<keyword evidence="7" id="KW-0378">Hydrolase</keyword>
<evidence type="ECO:0000256" key="1">
    <source>
        <dbReference type="ARBA" id="ARBA00005700"/>
    </source>
</evidence>
<dbReference type="GO" id="GO:0005524">
    <property type="term" value="F:ATP binding"/>
    <property type="evidence" value="ECO:0007669"/>
    <property type="project" value="UniProtKB-KW"/>
</dbReference>
<evidence type="ECO:0000313" key="13">
    <source>
        <dbReference type="EMBL" id="VYU11497.1"/>
    </source>
</evidence>
<evidence type="ECO:0000256" key="5">
    <source>
        <dbReference type="ARBA" id="ARBA00022741"/>
    </source>
</evidence>
<dbReference type="PROSITE" id="PS50887">
    <property type="entry name" value="GGDEF"/>
    <property type="match status" value="1"/>
</dbReference>
<dbReference type="GO" id="GO:0016740">
    <property type="term" value="F:transferase activity"/>
    <property type="evidence" value="ECO:0007669"/>
    <property type="project" value="UniProtKB-KW"/>
</dbReference>
<dbReference type="NCBIfam" id="TIGR02578">
    <property type="entry name" value="cas_TM1811_Csm1"/>
    <property type="match status" value="1"/>
</dbReference>
<evidence type="ECO:0000256" key="10">
    <source>
        <dbReference type="ARBA" id="ARBA00023118"/>
    </source>
</evidence>
<keyword evidence="9" id="KW-0067">ATP-binding</keyword>
<keyword evidence="3" id="KW-0808">Transferase</keyword>
<dbReference type="CDD" id="cd09680">
    <property type="entry name" value="Cas10_III"/>
    <property type="match status" value="1"/>
</dbReference>
<dbReference type="InterPro" id="IPR054767">
    <property type="entry name" value="Cas10-Cmr2_palm2"/>
</dbReference>
<dbReference type="GO" id="GO:0051607">
    <property type="term" value="P:defense response to virus"/>
    <property type="evidence" value="ECO:0007669"/>
    <property type="project" value="UniProtKB-KW"/>
</dbReference>
<keyword evidence="4" id="KW-0540">Nuclease</keyword>
<dbReference type="PANTHER" id="PTHR36528:SF1">
    <property type="entry name" value="CRISPR SYSTEM SINGLE-STRAND-SPECIFIC DEOXYRIBONUCLEASE CAS10_CSM1 (SUBTYPE III-A)"/>
    <property type="match status" value="1"/>
</dbReference>
<dbReference type="InterPro" id="IPR000160">
    <property type="entry name" value="GGDEF_dom"/>
</dbReference>
<dbReference type="RefSeq" id="WP_421949832.1">
    <property type="nucleotide sequence ID" value="NZ_CACRUP010000021.1"/>
</dbReference>
<keyword evidence="8" id="KW-0269">Exonuclease</keyword>
<evidence type="ECO:0000256" key="11">
    <source>
        <dbReference type="ARBA" id="ARBA00032922"/>
    </source>
</evidence>
<reference evidence="13" key="1">
    <citation type="submission" date="2019-11" db="EMBL/GenBank/DDBJ databases">
        <authorList>
            <person name="Feng L."/>
        </authorList>
    </citation>
    <scope>NUCLEOTIDE SEQUENCE</scope>
    <source>
        <strain evidence="13">PgorbachiiLFYP46</strain>
    </source>
</reference>
<dbReference type="InterPro" id="IPR052117">
    <property type="entry name" value="Cas10/Csm1_subtype-III-A"/>
</dbReference>
<evidence type="ECO:0000256" key="2">
    <source>
        <dbReference type="ARBA" id="ARBA00014333"/>
    </source>
</evidence>
<evidence type="ECO:0000256" key="9">
    <source>
        <dbReference type="ARBA" id="ARBA00022840"/>
    </source>
</evidence>
<keyword evidence="5" id="KW-0547">Nucleotide-binding</keyword>
<evidence type="ECO:0000259" key="12">
    <source>
        <dbReference type="PROSITE" id="PS50887"/>
    </source>
</evidence>